<comment type="caution">
    <text evidence="1">The sequence shown here is derived from an EMBL/GenBank/DDBJ whole genome shotgun (WGS) entry which is preliminary data.</text>
</comment>
<organism evidence="1 2">
    <name type="scientific">Brevundimonas vesicularis</name>
    <name type="common">Pseudomonas vesicularis</name>
    <dbReference type="NCBI Taxonomy" id="41276"/>
    <lineage>
        <taxon>Bacteria</taxon>
        <taxon>Pseudomonadati</taxon>
        <taxon>Pseudomonadota</taxon>
        <taxon>Alphaproteobacteria</taxon>
        <taxon>Caulobacterales</taxon>
        <taxon>Caulobacteraceae</taxon>
        <taxon>Brevundimonas</taxon>
    </lineage>
</organism>
<gene>
    <name evidence="1" type="ORF">HNP47_000843</name>
</gene>
<sequence length="91" mass="9454">MARGGARPGAGRKKGAITTKTREIAEAALGSGLTPLDYMLGILRDDQKPEAMRFEAAKAAAPFVHARLAAVDANVNHGGISINISPDDAEL</sequence>
<dbReference type="AlphaFoldDB" id="A0A7W9FSQ2"/>
<accession>A0A7W9FSQ2</accession>
<reference evidence="1 2" key="1">
    <citation type="submission" date="2020-08" db="EMBL/GenBank/DDBJ databases">
        <title>Functional genomics of gut bacteria from endangered species of beetles.</title>
        <authorList>
            <person name="Carlos-Shanley C."/>
        </authorList>
    </citation>
    <scope>NUCLEOTIDE SEQUENCE [LARGE SCALE GENOMIC DNA]</scope>
    <source>
        <strain evidence="1 2">S00192</strain>
    </source>
</reference>
<dbReference type="RefSeq" id="WP_184278473.1">
    <property type="nucleotide sequence ID" value="NZ_JACHLJ010000001.1"/>
</dbReference>
<dbReference type="Proteomes" id="UP000556201">
    <property type="component" value="Unassembled WGS sequence"/>
</dbReference>
<proteinExistence type="predicted"/>
<evidence type="ECO:0000313" key="2">
    <source>
        <dbReference type="Proteomes" id="UP000556201"/>
    </source>
</evidence>
<dbReference type="EMBL" id="JACHLJ010000001">
    <property type="protein sequence ID" value="MBB5770874.1"/>
    <property type="molecule type" value="Genomic_DNA"/>
</dbReference>
<protein>
    <submittedName>
        <fullName evidence="1">Uncharacterized protein</fullName>
    </submittedName>
</protein>
<name>A0A7W9FSQ2_BREVE</name>
<evidence type="ECO:0000313" key="1">
    <source>
        <dbReference type="EMBL" id="MBB5770874.1"/>
    </source>
</evidence>